<comment type="caution">
    <text evidence="13">The sequence shown here is derived from an EMBL/GenBank/DDBJ whole genome shotgun (WGS) entry which is preliminary data.</text>
</comment>
<dbReference type="PROSITE" id="PS50856">
    <property type="entry name" value="AMOP"/>
    <property type="match status" value="1"/>
</dbReference>
<dbReference type="PANTHER" id="PTHR13802">
    <property type="entry name" value="MUCIN 4-RELATED"/>
    <property type="match status" value="1"/>
</dbReference>
<feature type="domain" description="AMOP" evidence="9">
    <location>
        <begin position="666"/>
        <end position="817"/>
    </location>
</feature>
<comment type="subcellular location">
    <subcellularLocation>
        <location evidence="1">Membrane</location>
    </subcellularLocation>
</comment>
<evidence type="ECO:0000259" key="9">
    <source>
        <dbReference type="PROSITE" id="PS50856"/>
    </source>
</evidence>
<feature type="transmembrane region" description="Helical" evidence="8">
    <location>
        <begin position="1341"/>
        <end position="1363"/>
    </location>
</feature>
<keyword evidence="2 8" id="KW-0812">Transmembrane</keyword>
<evidence type="ECO:0000256" key="3">
    <source>
        <dbReference type="ARBA" id="ARBA00022989"/>
    </source>
</evidence>
<evidence type="ECO:0000259" key="11">
    <source>
        <dbReference type="PROSITE" id="PS51220"/>
    </source>
</evidence>
<dbReference type="InterPro" id="IPR056619">
    <property type="entry name" value="C8-3_MUC4"/>
</dbReference>
<dbReference type="PANTHER" id="PTHR13802:SF52">
    <property type="entry name" value="MUCIN-4"/>
    <property type="match status" value="1"/>
</dbReference>
<feature type="compositionally biased region" description="Basic and acidic residues" evidence="7">
    <location>
        <begin position="1286"/>
        <end position="1299"/>
    </location>
</feature>
<feature type="compositionally biased region" description="Basic and acidic residues" evidence="7">
    <location>
        <begin position="1389"/>
        <end position="1398"/>
    </location>
</feature>
<feature type="domain" description="Sushi" evidence="10">
    <location>
        <begin position="1131"/>
        <end position="1191"/>
    </location>
</feature>
<dbReference type="Pfam" id="PF00094">
    <property type="entry name" value="VWD"/>
    <property type="match status" value="1"/>
</dbReference>
<dbReference type="Pfam" id="PF06119">
    <property type="entry name" value="NIDO"/>
    <property type="match status" value="1"/>
</dbReference>
<evidence type="ECO:0000256" key="1">
    <source>
        <dbReference type="ARBA" id="ARBA00004370"/>
    </source>
</evidence>
<dbReference type="SMART" id="SM00032">
    <property type="entry name" value="CCP"/>
    <property type="match status" value="1"/>
</dbReference>
<dbReference type="SMART" id="SM00539">
    <property type="entry name" value="NIDO"/>
    <property type="match status" value="1"/>
</dbReference>
<feature type="transmembrane region" description="Helical" evidence="8">
    <location>
        <begin position="12"/>
        <end position="31"/>
    </location>
</feature>
<dbReference type="Proteomes" id="UP001432146">
    <property type="component" value="Unassembled WGS sequence"/>
</dbReference>
<dbReference type="PROSITE" id="PS50923">
    <property type="entry name" value="SUSHI"/>
    <property type="match status" value="1"/>
</dbReference>
<dbReference type="SUPFAM" id="SSF81296">
    <property type="entry name" value="E set domains"/>
    <property type="match status" value="1"/>
</dbReference>
<dbReference type="Pfam" id="PF23263">
    <property type="entry name" value="C8-3_MUC4"/>
    <property type="match status" value="1"/>
</dbReference>
<proteinExistence type="predicted"/>
<reference evidence="13 14" key="1">
    <citation type="submission" date="2024-05" db="EMBL/GenBank/DDBJ databases">
        <title>The nuclear and mitochondrial genome assemblies of Tetragonisca angustula (Apidae: Meliponini), a tiny yet remarkable pollinator in the Neotropics.</title>
        <authorList>
            <person name="Ferrari R."/>
            <person name="Ricardo P.C."/>
            <person name="Dias F.C."/>
            <person name="Araujo N.S."/>
            <person name="Soares D.O."/>
            <person name="Zhou Q.-S."/>
            <person name="Zhu C.-D."/>
            <person name="Coutinho L."/>
            <person name="Airas M.C."/>
            <person name="Batista T.M."/>
        </authorList>
    </citation>
    <scope>NUCLEOTIDE SEQUENCE [LARGE SCALE GENOMIC DNA]</scope>
    <source>
        <strain evidence="13">ASF017062</strain>
        <tissue evidence="13">Abdomen</tissue>
    </source>
</reference>
<dbReference type="EMBL" id="JAWNGG020000199">
    <property type="protein sequence ID" value="KAK9297000.1"/>
    <property type="molecule type" value="Genomic_DNA"/>
</dbReference>
<keyword evidence="4 8" id="KW-0472">Membrane</keyword>
<feature type="domain" description="VWFD" evidence="12">
    <location>
        <begin position="830"/>
        <end position="1039"/>
    </location>
</feature>
<dbReference type="CDD" id="cd00033">
    <property type="entry name" value="CCP"/>
    <property type="match status" value="1"/>
</dbReference>
<feature type="region of interest" description="Disordered" evidence="7">
    <location>
        <begin position="1378"/>
        <end position="1411"/>
    </location>
</feature>
<evidence type="ECO:0000259" key="10">
    <source>
        <dbReference type="PROSITE" id="PS50923"/>
    </source>
</evidence>
<dbReference type="InterPro" id="IPR013783">
    <property type="entry name" value="Ig-like_fold"/>
</dbReference>
<evidence type="ECO:0000313" key="14">
    <source>
        <dbReference type="Proteomes" id="UP001432146"/>
    </source>
</evidence>
<keyword evidence="5" id="KW-1015">Disulfide bond</keyword>
<keyword evidence="6" id="KW-0768">Sushi</keyword>
<evidence type="ECO:0000256" key="6">
    <source>
        <dbReference type="PROSITE-ProRule" id="PRU00302"/>
    </source>
</evidence>
<protein>
    <recommendedName>
        <fullName evidence="15">Protein mesh</fullName>
    </recommendedName>
</protein>
<dbReference type="SMART" id="SM00723">
    <property type="entry name" value="AMOP"/>
    <property type="match status" value="1"/>
</dbReference>
<dbReference type="InterPro" id="IPR003886">
    <property type="entry name" value="NIDO_dom"/>
</dbReference>
<dbReference type="Pfam" id="PF03782">
    <property type="entry name" value="AMOP"/>
    <property type="match status" value="1"/>
</dbReference>
<feature type="transmembrane region" description="Helical" evidence="8">
    <location>
        <begin position="1200"/>
        <end position="1225"/>
    </location>
</feature>
<organism evidence="13 14">
    <name type="scientific">Tetragonisca angustula</name>
    <dbReference type="NCBI Taxonomy" id="166442"/>
    <lineage>
        <taxon>Eukaryota</taxon>
        <taxon>Metazoa</taxon>
        <taxon>Ecdysozoa</taxon>
        <taxon>Arthropoda</taxon>
        <taxon>Hexapoda</taxon>
        <taxon>Insecta</taxon>
        <taxon>Pterygota</taxon>
        <taxon>Neoptera</taxon>
        <taxon>Endopterygota</taxon>
        <taxon>Hymenoptera</taxon>
        <taxon>Apocrita</taxon>
        <taxon>Aculeata</taxon>
        <taxon>Apoidea</taxon>
        <taxon>Anthophila</taxon>
        <taxon>Apidae</taxon>
        <taxon>Tetragonisca</taxon>
    </lineage>
</organism>
<dbReference type="InterPro" id="IPR014756">
    <property type="entry name" value="Ig_E-set"/>
</dbReference>
<feature type="compositionally biased region" description="Polar residues" evidence="7">
    <location>
        <begin position="1402"/>
        <end position="1411"/>
    </location>
</feature>
<accession>A0AAW0ZH15</accession>
<dbReference type="InterPro" id="IPR005533">
    <property type="entry name" value="AMOP_dom"/>
</dbReference>
<dbReference type="PROSITE" id="PS51233">
    <property type="entry name" value="VWFD"/>
    <property type="match status" value="1"/>
</dbReference>
<feature type="region of interest" description="Disordered" evidence="7">
    <location>
        <begin position="1286"/>
        <end position="1332"/>
    </location>
</feature>
<dbReference type="InterPro" id="IPR051495">
    <property type="entry name" value="Epithelial_Barrier/Signaling"/>
</dbReference>
<evidence type="ECO:0000256" key="8">
    <source>
        <dbReference type="SAM" id="Phobius"/>
    </source>
</evidence>
<dbReference type="GO" id="GO:0016020">
    <property type="term" value="C:membrane"/>
    <property type="evidence" value="ECO:0007669"/>
    <property type="project" value="UniProtKB-SubCell"/>
</dbReference>
<sequence length="1411" mass="161943">MRYEFCLGRVFAFPKSIIFWCLFVLLINQISTQIENETFENAFGLDTQSMDNKESIYAESNENIGQIPSIETQSEVVDLNEGGNNYGDNDETEKGIEEVPASGIDDDPDQENKPGDEIAISHGLSGKMAGKKIGKYVRYDSDSPEADRYAPRPDDSVPNYVLTETRLKEIRSRFMYWYFDKGGSDDQGDYQKEIQASTPQVHKNFNFQLPFFGFRFNYTRVSMNGFLEFSDPPIHYTYPLVFPVKDWPKKNDPSFIGIFFSKCRIGDIRPTDIDQRRPGVYFRLERDLQRRTDQFGVEMRERLKWDIREGIIGTEAFDPKHAVIVTWKNMSFTGGIDNSLYKTNTFQMILATDEVNAYVIFNYLDLQWTSHTEAGGDTTNGEGGVPAFVGFNAGNGTRSYEYKPYSQMSTIRDLTGRGWANGFPGRHMFRIDENIMPAVCNKDIAGANLPLVFAPESGNMLGGTIVNITGPCFNETEKIRCMFETEWVIGTVIDRNRAICVQPFVKAQGYIRFAISIGDSKAYNWKGKYFIETPATATEKIFVSSNVHEAYPAEIKITWDRYNLTSNLNAGVQIALWGYRETKTTPEFEYITTLEAAYTNLGSYIIRPATYRDFYNPYQQDITFGFIQLNLTDPSQQTGLNITPSLWSRPIPLAWYFAPQWERAYGAKWPQRLCDRWIMNDRYLKNFAAEVSLCPCTLKHALSDKGRFLPDYDCDKDSNLDCMYNQHAHHCVRTGAPNMDGSEQQCCYDKNGYLMLTYDQQWGSRPHRSHNLGYYPWDEANKVPTLSHWYHDVIPFYMCCMWQEEHAVGCETFRFERRPSQDCIAYQSPGVGTVFGDPHIATFDGLEYTFNGKGEFVLVRVNNLKDKLDVQGRFEQLPNNVYGEVRATQLTSVAARGNNSATIEVRLRPKHSQWRYRLDVFANNRRVYFDRPSLKFQHFTGVVVYTPTYILNQSEVIIMFDTGAGVEVVENEGFMSARVYLPWTYLNKTKGLFGKWNFDIADDLTNPDGQQVAASNLNHFEAVHKDFAIHWMLEDKEDEIKGGALFTREFGRTASYYSNRTFEPEWRKSPAEILPTNRSYDVQRAIDLCGDSYQCQYDYAMSLNRDMAHFTKNYYNTYTQIWDLNMNDRVVSCGVLETPRFGRKSNFFFVPGTKVTFECNQDFILVGDQRRVCTPEGRWNVPEYGYTECLRQVEYAQRTAWTTMGIICAVLIPVTACVAGAFLYIRKNQTQGSSVKSWRYSERSSGVDNDSTLLSRLKTLDRSVSPVSDTSTSPSVIKKPHSYDKVYRTHEPLPNRPDVDFEDKDWDLKEPNSPTESEKSATDFVKKAGSPSQQEYSSRQAGITAGIIFACLIPVILLIVFVGSRLLKKKREQREQEEALYRAKHTEHHRLSTLKEGEEPISYSSKATEIN</sequence>
<feature type="compositionally biased region" description="Basic and acidic residues" evidence="7">
    <location>
        <begin position="1306"/>
        <end position="1326"/>
    </location>
</feature>
<evidence type="ECO:0008006" key="15">
    <source>
        <dbReference type="Google" id="ProtNLM"/>
    </source>
</evidence>
<evidence type="ECO:0000259" key="12">
    <source>
        <dbReference type="PROSITE" id="PS51233"/>
    </source>
</evidence>
<dbReference type="InterPro" id="IPR000436">
    <property type="entry name" value="Sushi_SCR_CCP_dom"/>
</dbReference>
<keyword evidence="14" id="KW-1185">Reference proteome</keyword>
<evidence type="ECO:0000256" key="7">
    <source>
        <dbReference type="SAM" id="MobiDB-lite"/>
    </source>
</evidence>
<feature type="domain" description="NIDO" evidence="11">
    <location>
        <begin position="268"/>
        <end position="434"/>
    </location>
</feature>
<name>A0AAW0ZH15_9HYME</name>
<feature type="region of interest" description="Disordered" evidence="7">
    <location>
        <begin position="99"/>
        <end position="121"/>
    </location>
</feature>
<dbReference type="InterPro" id="IPR035976">
    <property type="entry name" value="Sushi/SCR/CCP_sf"/>
</dbReference>
<dbReference type="Gene3D" id="2.10.70.10">
    <property type="entry name" value="Complement Module, domain 1"/>
    <property type="match status" value="1"/>
</dbReference>
<evidence type="ECO:0000256" key="5">
    <source>
        <dbReference type="ARBA" id="ARBA00023157"/>
    </source>
</evidence>
<comment type="caution">
    <text evidence="6">Lacks conserved residue(s) required for the propagation of feature annotation.</text>
</comment>
<dbReference type="GO" id="GO:0007160">
    <property type="term" value="P:cell-matrix adhesion"/>
    <property type="evidence" value="ECO:0007669"/>
    <property type="project" value="InterPro"/>
</dbReference>
<dbReference type="SUPFAM" id="SSF57535">
    <property type="entry name" value="Complement control module/SCR domain"/>
    <property type="match status" value="1"/>
</dbReference>
<dbReference type="InterPro" id="IPR001846">
    <property type="entry name" value="VWF_type-D"/>
</dbReference>
<dbReference type="Pfam" id="PF00084">
    <property type="entry name" value="Sushi"/>
    <property type="match status" value="1"/>
</dbReference>
<evidence type="ECO:0000256" key="2">
    <source>
        <dbReference type="ARBA" id="ARBA00022692"/>
    </source>
</evidence>
<evidence type="ECO:0000313" key="13">
    <source>
        <dbReference type="EMBL" id="KAK9297000.1"/>
    </source>
</evidence>
<keyword evidence="3 8" id="KW-1133">Transmembrane helix</keyword>
<gene>
    <name evidence="13" type="ORF">QLX08_009179</name>
</gene>
<dbReference type="Gene3D" id="2.60.40.10">
    <property type="entry name" value="Immunoglobulins"/>
    <property type="match status" value="1"/>
</dbReference>
<evidence type="ECO:0000256" key="4">
    <source>
        <dbReference type="ARBA" id="ARBA00023136"/>
    </source>
</evidence>
<dbReference type="SMART" id="SM00216">
    <property type="entry name" value="VWD"/>
    <property type="match status" value="1"/>
</dbReference>
<dbReference type="PROSITE" id="PS51220">
    <property type="entry name" value="NIDO"/>
    <property type="match status" value="1"/>
</dbReference>